<dbReference type="Proteomes" id="UP000176800">
    <property type="component" value="Unassembled WGS sequence"/>
</dbReference>
<evidence type="ECO:0000313" key="2">
    <source>
        <dbReference type="EMBL" id="OHB04442.1"/>
    </source>
</evidence>
<reference evidence="2 3" key="1">
    <citation type="journal article" date="2016" name="Nat. Commun.">
        <title>Thousands of microbial genomes shed light on interconnected biogeochemical processes in an aquifer system.</title>
        <authorList>
            <person name="Anantharaman K."/>
            <person name="Brown C.T."/>
            <person name="Hug L.A."/>
            <person name="Sharon I."/>
            <person name="Castelle C.J."/>
            <person name="Probst A.J."/>
            <person name="Thomas B.C."/>
            <person name="Singh A."/>
            <person name="Wilkins M.J."/>
            <person name="Karaoz U."/>
            <person name="Brodie E.L."/>
            <person name="Williams K.H."/>
            <person name="Hubbard S.S."/>
            <person name="Banfield J.F."/>
        </authorList>
    </citation>
    <scope>NUCLEOTIDE SEQUENCE [LARGE SCALE GENOMIC DNA]</scope>
</reference>
<feature type="transmembrane region" description="Helical" evidence="1">
    <location>
        <begin position="53"/>
        <end position="77"/>
    </location>
</feature>
<evidence type="ECO:0000313" key="3">
    <source>
        <dbReference type="Proteomes" id="UP000176800"/>
    </source>
</evidence>
<proteinExistence type="predicted"/>
<feature type="transmembrane region" description="Helical" evidence="1">
    <location>
        <begin position="112"/>
        <end position="134"/>
    </location>
</feature>
<dbReference type="InterPro" id="IPR013879">
    <property type="entry name" value="DUF1761"/>
</dbReference>
<dbReference type="EMBL" id="MHWE01000006">
    <property type="protein sequence ID" value="OHB04442.1"/>
    <property type="molecule type" value="Genomic_DNA"/>
</dbReference>
<keyword evidence="1" id="KW-1133">Transmembrane helix</keyword>
<comment type="caution">
    <text evidence="2">The sequence shown here is derived from an EMBL/GenBank/DDBJ whole genome shotgun (WGS) entry which is preliminary data.</text>
</comment>
<dbReference type="Pfam" id="PF08570">
    <property type="entry name" value="DUF1761"/>
    <property type="match status" value="1"/>
</dbReference>
<sequence>MANFWIILVAAIVSMASGALWYSPAAFGNLWMKLSGITAETMEKAKSKGMKKPYTVSFIFEIVAVYVLAYFVFLINIETVSQVLSLVFFAWLGFVVPIFVSQTIWEQKPFKLFLLNSLQRLVALALAGIILVLLS</sequence>
<gene>
    <name evidence="2" type="ORF">A3B14_03325</name>
</gene>
<name>A0A1G2U6B0_9BACT</name>
<keyword evidence="1" id="KW-0472">Membrane</keyword>
<organism evidence="2 3">
    <name type="scientific">Candidatus Zambryskibacteria bacterium RIFCSPLOWO2_01_FULL_45_21</name>
    <dbReference type="NCBI Taxonomy" id="1802761"/>
    <lineage>
        <taxon>Bacteria</taxon>
        <taxon>Candidatus Zambryskiibacteriota</taxon>
    </lineage>
</organism>
<protein>
    <recommendedName>
        <fullName evidence="4">DUF1761 domain-containing protein</fullName>
    </recommendedName>
</protein>
<dbReference type="AlphaFoldDB" id="A0A1G2U6B0"/>
<evidence type="ECO:0000256" key="1">
    <source>
        <dbReference type="SAM" id="Phobius"/>
    </source>
</evidence>
<keyword evidence="1" id="KW-0812">Transmembrane</keyword>
<accession>A0A1G2U6B0</accession>
<feature type="transmembrane region" description="Helical" evidence="1">
    <location>
        <begin position="83"/>
        <end position="100"/>
    </location>
</feature>
<evidence type="ECO:0008006" key="4">
    <source>
        <dbReference type="Google" id="ProtNLM"/>
    </source>
</evidence>
<feature type="transmembrane region" description="Helical" evidence="1">
    <location>
        <begin position="6"/>
        <end position="32"/>
    </location>
</feature>